<evidence type="ECO:0000259" key="2">
    <source>
        <dbReference type="Pfam" id="PF17919"/>
    </source>
</evidence>
<name>A0A023AW11_GRENI</name>
<dbReference type="eggNOG" id="KOG0017">
    <property type="taxonomic scope" value="Eukaryota"/>
</dbReference>
<dbReference type="RefSeq" id="XP_011133809.1">
    <property type="nucleotide sequence ID" value="XM_011135507.1"/>
</dbReference>
<dbReference type="FunFam" id="3.30.70.270:FF:000020">
    <property type="entry name" value="Transposon Tf2-6 polyprotein-like Protein"/>
    <property type="match status" value="1"/>
</dbReference>
<feature type="domain" description="Reverse transcriptase/retrotransposon-derived protein RNase H-like" evidence="2">
    <location>
        <begin position="96"/>
        <end position="194"/>
    </location>
</feature>
<evidence type="ECO:0000256" key="1">
    <source>
        <dbReference type="SAM" id="MobiDB-lite"/>
    </source>
</evidence>
<dbReference type="OrthoDB" id="1909920at2759"/>
<dbReference type="InterPro" id="IPR051320">
    <property type="entry name" value="Viral_Replic_Matur_Polypro"/>
</dbReference>
<dbReference type="InterPro" id="IPR041577">
    <property type="entry name" value="RT_RNaseH_2"/>
</dbReference>
<dbReference type="VEuPathDB" id="CryptoDB:GNI_208240"/>
<sequence>MYNDKYEKENRYYQNAKQRRDRKKKPSRRPSRSRSRGKVYPSKKSMETIQRLSPPEDVNGVRRFLGLVGYLSKFIRDYASLVRPLQGLITAEDFVWSESCQNSFDSVKKVLSEAQLSLYLPQPHLPFCLDTDASTYAIAGVLQQTEGDKVHVLQFASKKLTTAESKWPIYELEAYAVVRSIFHFAHYLRGKEFVYREVTGCQVGYVSSGISV</sequence>
<dbReference type="InterPro" id="IPR043128">
    <property type="entry name" value="Rev_trsase/Diguanyl_cyclase"/>
</dbReference>
<dbReference type="Gene3D" id="3.10.20.370">
    <property type="match status" value="1"/>
</dbReference>
<dbReference type="Proteomes" id="UP000019763">
    <property type="component" value="Unassembled WGS sequence"/>
</dbReference>
<dbReference type="GeneID" id="22916466"/>
<dbReference type="InterPro" id="IPR043502">
    <property type="entry name" value="DNA/RNA_pol_sf"/>
</dbReference>
<dbReference type="PANTHER" id="PTHR33064:SF37">
    <property type="entry name" value="RIBONUCLEASE H"/>
    <property type="match status" value="1"/>
</dbReference>
<gene>
    <name evidence="3" type="ORF">GNI_208240</name>
</gene>
<dbReference type="EMBL" id="AFNH02001624">
    <property type="protein sequence ID" value="EZG42916.1"/>
    <property type="molecule type" value="Genomic_DNA"/>
</dbReference>
<reference evidence="3" key="1">
    <citation type="submission" date="2013-12" db="EMBL/GenBank/DDBJ databases">
        <authorList>
            <person name="Omoto C.K."/>
            <person name="Sibley D."/>
            <person name="Venepally P."/>
            <person name="Hadjithomas M."/>
            <person name="Karamycheva S."/>
            <person name="Brunk B."/>
            <person name="Roos D."/>
            <person name="Caler E."/>
            <person name="Lorenzi H."/>
        </authorList>
    </citation>
    <scope>NUCLEOTIDE SEQUENCE</scope>
</reference>
<keyword evidence="4" id="KW-1185">Reference proteome</keyword>
<dbReference type="AlphaFoldDB" id="A0A023AW11"/>
<comment type="caution">
    <text evidence="3">The sequence shown here is derived from an EMBL/GenBank/DDBJ whole genome shotgun (WGS) entry which is preliminary data.</text>
</comment>
<dbReference type="PANTHER" id="PTHR33064">
    <property type="entry name" value="POL PROTEIN"/>
    <property type="match status" value="1"/>
</dbReference>
<accession>A0A023AW11</accession>
<dbReference type="FunFam" id="3.10.20.370:FF:000001">
    <property type="entry name" value="Retrovirus-related Pol polyprotein from transposon 17.6-like protein"/>
    <property type="match status" value="1"/>
</dbReference>
<dbReference type="SUPFAM" id="SSF56672">
    <property type="entry name" value="DNA/RNA polymerases"/>
    <property type="match status" value="1"/>
</dbReference>
<proteinExistence type="predicted"/>
<feature type="region of interest" description="Disordered" evidence="1">
    <location>
        <begin position="1"/>
        <end position="52"/>
    </location>
</feature>
<evidence type="ECO:0000313" key="4">
    <source>
        <dbReference type="Proteomes" id="UP000019763"/>
    </source>
</evidence>
<feature type="compositionally biased region" description="Basic and acidic residues" evidence="1">
    <location>
        <begin position="1"/>
        <end position="11"/>
    </location>
</feature>
<dbReference type="Gene3D" id="3.30.70.270">
    <property type="match status" value="1"/>
</dbReference>
<feature type="compositionally biased region" description="Basic residues" evidence="1">
    <location>
        <begin position="17"/>
        <end position="37"/>
    </location>
</feature>
<dbReference type="Pfam" id="PF17919">
    <property type="entry name" value="RT_RNaseH_2"/>
    <property type="match status" value="1"/>
</dbReference>
<protein>
    <recommendedName>
        <fullName evidence="2">Reverse transcriptase/retrotransposon-derived protein RNase H-like domain-containing protein</fullName>
    </recommendedName>
</protein>
<evidence type="ECO:0000313" key="3">
    <source>
        <dbReference type="EMBL" id="EZG42916.1"/>
    </source>
</evidence>
<organism evidence="3 4">
    <name type="scientific">Gregarina niphandrodes</name>
    <name type="common">Septate eugregarine</name>
    <dbReference type="NCBI Taxonomy" id="110365"/>
    <lineage>
        <taxon>Eukaryota</taxon>
        <taxon>Sar</taxon>
        <taxon>Alveolata</taxon>
        <taxon>Apicomplexa</taxon>
        <taxon>Conoidasida</taxon>
        <taxon>Gregarinasina</taxon>
        <taxon>Eugregarinorida</taxon>
        <taxon>Gregarinidae</taxon>
        <taxon>Gregarina</taxon>
    </lineage>
</organism>